<keyword evidence="3 8" id="KW-1003">Cell membrane</keyword>
<dbReference type="EMBL" id="CP147251">
    <property type="protein sequence ID" value="WYJ77162.1"/>
    <property type="molecule type" value="Genomic_DNA"/>
</dbReference>
<organism evidence="11 12">
    <name type="scientific">Candidatus Enterococcus lowellii</name>
    <dbReference type="NCBI Taxonomy" id="2230877"/>
    <lineage>
        <taxon>Bacteria</taxon>
        <taxon>Bacillati</taxon>
        <taxon>Bacillota</taxon>
        <taxon>Bacilli</taxon>
        <taxon>Lactobacillales</taxon>
        <taxon>Enterococcaceae</taxon>
        <taxon>Enterococcus</taxon>
    </lineage>
</organism>
<feature type="transmembrane region" description="Helical" evidence="9">
    <location>
        <begin position="388"/>
        <end position="409"/>
    </location>
</feature>
<keyword evidence="6 9" id="KW-1133">Transmembrane helix</keyword>
<dbReference type="InterPro" id="IPR004796">
    <property type="entry name" value="PTS_IIC_cello"/>
</dbReference>
<evidence type="ECO:0000259" key="10">
    <source>
        <dbReference type="PROSITE" id="PS51105"/>
    </source>
</evidence>
<dbReference type="PIRSF" id="PIRSF006351">
    <property type="entry name" value="PTS_EIIC-Cellobiose"/>
    <property type="match status" value="1"/>
</dbReference>
<evidence type="ECO:0000256" key="7">
    <source>
        <dbReference type="ARBA" id="ARBA00023136"/>
    </source>
</evidence>
<keyword evidence="12" id="KW-1185">Reference proteome</keyword>
<proteinExistence type="predicted"/>
<dbReference type="Proteomes" id="UP000664701">
    <property type="component" value="Chromosome"/>
</dbReference>
<comment type="function">
    <text evidence="8">The phosphoenolpyruvate-dependent sugar phosphotransferase system (PTS), a major carbohydrate active -transport system, catalyzes the phosphorylation of incoming sugar substrates concomitant with their translocation across the cell membrane.</text>
</comment>
<dbReference type="PANTHER" id="PTHR33989">
    <property type="match status" value="1"/>
</dbReference>
<dbReference type="InterPro" id="IPR003352">
    <property type="entry name" value="PTS_EIIC"/>
</dbReference>
<feature type="transmembrane region" description="Helical" evidence="9">
    <location>
        <begin position="338"/>
        <end position="368"/>
    </location>
</feature>
<evidence type="ECO:0000256" key="1">
    <source>
        <dbReference type="ARBA" id="ARBA00004651"/>
    </source>
</evidence>
<evidence type="ECO:0000256" key="4">
    <source>
        <dbReference type="ARBA" id="ARBA00022597"/>
    </source>
</evidence>
<dbReference type="NCBIfam" id="TIGR00410">
    <property type="entry name" value="lacE"/>
    <property type="match status" value="1"/>
</dbReference>
<protein>
    <recommendedName>
        <fullName evidence="8">Permease IIC component</fullName>
    </recommendedName>
</protein>
<feature type="transmembrane region" description="Helical" evidence="9">
    <location>
        <begin position="286"/>
        <end position="302"/>
    </location>
</feature>
<accession>A0ABZ2SMX2</accession>
<evidence type="ECO:0000256" key="9">
    <source>
        <dbReference type="SAM" id="Phobius"/>
    </source>
</evidence>
<feature type="transmembrane region" description="Helical" evidence="9">
    <location>
        <begin position="109"/>
        <end position="128"/>
    </location>
</feature>
<dbReference type="Pfam" id="PF02378">
    <property type="entry name" value="PTS_EIIC"/>
    <property type="match status" value="1"/>
</dbReference>
<comment type="subcellular location">
    <subcellularLocation>
        <location evidence="1">Cell membrane</location>
        <topology evidence="1">Multi-pass membrane protein</topology>
    </subcellularLocation>
</comment>
<dbReference type="PROSITE" id="PS51105">
    <property type="entry name" value="PTS_EIIC_TYPE_3"/>
    <property type="match status" value="1"/>
</dbReference>
<evidence type="ECO:0000256" key="8">
    <source>
        <dbReference type="PIRNR" id="PIRNR006351"/>
    </source>
</evidence>
<reference evidence="11 12" key="1">
    <citation type="submission" date="2024-03" db="EMBL/GenBank/DDBJ databases">
        <title>The Genome Sequence of Enterococcus sp. DIV2402.</title>
        <authorList>
            <consortium name="The Broad Institute Genomics Platform"/>
            <consortium name="The Broad Institute Microbial Omics Core"/>
            <consortium name="The Broad Institute Genomic Center for Infectious Diseases"/>
            <person name="Earl A."/>
            <person name="Manson A."/>
            <person name="Gilmore M."/>
            <person name="Schwartman J."/>
            <person name="Shea T."/>
            <person name="Abouelleil A."/>
            <person name="Cao P."/>
            <person name="Chapman S."/>
            <person name="Cusick C."/>
            <person name="Young S."/>
            <person name="Neafsey D."/>
            <person name="Nusbaum C."/>
            <person name="Birren B."/>
        </authorList>
    </citation>
    <scope>NUCLEOTIDE SEQUENCE [LARGE SCALE GENOMIC DNA]</scope>
    <source>
        <strain evidence="11 12">DIV2402</strain>
    </source>
</reference>
<name>A0ABZ2SMX2_9ENTE</name>
<dbReference type="RefSeq" id="WP_207940673.1">
    <property type="nucleotide sequence ID" value="NZ_CP147251.1"/>
</dbReference>
<keyword evidence="4 8" id="KW-0762">Sugar transport</keyword>
<feature type="transmembrane region" description="Helical" evidence="9">
    <location>
        <begin position="173"/>
        <end position="195"/>
    </location>
</feature>
<evidence type="ECO:0000256" key="2">
    <source>
        <dbReference type="ARBA" id="ARBA00022448"/>
    </source>
</evidence>
<evidence type="ECO:0000313" key="11">
    <source>
        <dbReference type="EMBL" id="WYJ77162.1"/>
    </source>
</evidence>
<feature type="transmembrane region" description="Helical" evidence="9">
    <location>
        <begin position="140"/>
        <end position="161"/>
    </location>
</feature>
<sequence>MENNTNSSGKMEKLAEKLIEPLGKFANNKFLLIMRDSFMAVMPVIIIGSMFLLFSTLGQDLSGNGPLIPAMSGLSGKLDVAYGLTMNLIALYVCVTVGLAYANMYKLDQMAASVIGLSSFLLLCINSIEDKKIDVSSFSSSGMFVAIVSVFAAMSFYRFCLVKNIRIKMPSSVPPAVGNAFSSLLPLFLIMLFFWTVRSVLDINLVEVFNSLLKPVIDAGDNIFAFTLYKAANNFLWSFGVNGSGMLGGIFKPLEAQWLLDNANAFASGTPIADLPHIWTTPFNRMVTWTSAAWGLIFWLFISKVKYHKVVGIASAPSAFFSIAEPLIFSLPVMLNPFLMIPCILAPAIAGFVAYLATMLGFVNPTFIDMPFVTPPPILGFVSTGGDWRGVVIVLVSFLIGILVYWPFFRAYEKYELKKVQATETIQS</sequence>
<keyword evidence="7 8" id="KW-0472">Membrane</keyword>
<dbReference type="InterPro" id="IPR004501">
    <property type="entry name" value="PTS_EIIC_3"/>
</dbReference>
<gene>
    <name evidence="11" type="ORF">DOK78_001800</name>
</gene>
<keyword evidence="5 9" id="KW-0812">Transmembrane</keyword>
<feature type="transmembrane region" description="Helical" evidence="9">
    <location>
        <begin position="38"/>
        <end position="57"/>
    </location>
</feature>
<evidence type="ECO:0000256" key="6">
    <source>
        <dbReference type="ARBA" id="ARBA00022989"/>
    </source>
</evidence>
<dbReference type="PANTHER" id="PTHR33989:SF4">
    <property type="entry name" value="PTS SYSTEM N,N'-DIACETYLCHITOBIOSE-SPECIFIC EIIC COMPONENT"/>
    <property type="match status" value="1"/>
</dbReference>
<evidence type="ECO:0000256" key="5">
    <source>
        <dbReference type="ARBA" id="ARBA00022692"/>
    </source>
</evidence>
<evidence type="ECO:0000313" key="12">
    <source>
        <dbReference type="Proteomes" id="UP000664701"/>
    </source>
</evidence>
<keyword evidence="2 8" id="KW-0813">Transport</keyword>
<feature type="transmembrane region" description="Helical" evidence="9">
    <location>
        <begin position="80"/>
        <end position="102"/>
    </location>
</feature>
<feature type="domain" description="PTS EIIC type-3" evidence="10">
    <location>
        <begin position="14"/>
        <end position="408"/>
    </location>
</feature>
<dbReference type="InterPro" id="IPR051088">
    <property type="entry name" value="PTS_Sugar-EIIC/EIIB"/>
</dbReference>
<evidence type="ECO:0000256" key="3">
    <source>
        <dbReference type="ARBA" id="ARBA00022475"/>
    </source>
</evidence>